<protein>
    <submittedName>
        <fullName evidence="1">Uncharacterized protein</fullName>
    </submittedName>
</protein>
<sequence>MIDTTVRAIYHLMLNDKIFITGSSRPGGPIEKFIWTFDGKVYDEISATCTRFTPTLEIVNNLVTNLLNKYG</sequence>
<dbReference type="AlphaFoldDB" id="A0A0F9HY00"/>
<proteinExistence type="predicted"/>
<name>A0A0F9HY00_9ZZZZ</name>
<accession>A0A0F9HY00</accession>
<reference evidence="1" key="1">
    <citation type="journal article" date="2015" name="Nature">
        <title>Complex archaea that bridge the gap between prokaryotes and eukaryotes.</title>
        <authorList>
            <person name="Spang A."/>
            <person name="Saw J.H."/>
            <person name="Jorgensen S.L."/>
            <person name="Zaremba-Niedzwiedzka K."/>
            <person name="Martijn J."/>
            <person name="Lind A.E."/>
            <person name="van Eijk R."/>
            <person name="Schleper C."/>
            <person name="Guy L."/>
            <person name="Ettema T.J."/>
        </authorList>
    </citation>
    <scope>NUCLEOTIDE SEQUENCE</scope>
</reference>
<gene>
    <name evidence="1" type="ORF">LCGC14_1728750</name>
</gene>
<dbReference type="EMBL" id="LAZR01015660">
    <property type="protein sequence ID" value="KKM07947.1"/>
    <property type="molecule type" value="Genomic_DNA"/>
</dbReference>
<organism evidence="1">
    <name type="scientific">marine sediment metagenome</name>
    <dbReference type="NCBI Taxonomy" id="412755"/>
    <lineage>
        <taxon>unclassified sequences</taxon>
        <taxon>metagenomes</taxon>
        <taxon>ecological metagenomes</taxon>
    </lineage>
</organism>
<comment type="caution">
    <text evidence="1">The sequence shown here is derived from an EMBL/GenBank/DDBJ whole genome shotgun (WGS) entry which is preliminary data.</text>
</comment>
<evidence type="ECO:0000313" key="1">
    <source>
        <dbReference type="EMBL" id="KKM07947.1"/>
    </source>
</evidence>